<proteinExistence type="predicted"/>
<feature type="region of interest" description="Disordered" evidence="1">
    <location>
        <begin position="98"/>
        <end position="148"/>
    </location>
</feature>
<feature type="compositionally biased region" description="Basic and acidic residues" evidence="1">
    <location>
        <begin position="113"/>
        <end position="148"/>
    </location>
</feature>
<sequence>MMDDTDKPDPFLQQVPLLKNPAFQPPKPVSLNTNYAKLIPNLPNSVVPPKLNITEADLESWSKEIEDFKKDHFDTDAEKAAVKKYQDWLKSVQRKVAPGFSHQIMTPTSAGNQKEKQDKNDKNTEAEESRVEPDKSGINEDLRNLSMD</sequence>
<evidence type="ECO:0000256" key="1">
    <source>
        <dbReference type="SAM" id="MobiDB-lite"/>
    </source>
</evidence>
<dbReference type="Proteomes" id="UP000244406">
    <property type="component" value="Unassembled WGS sequence"/>
</dbReference>
<reference evidence="2 3" key="1">
    <citation type="submission" date="2017-12" db="EMBL/GenBank/DDBJ databases">
        <title>Genome Sequence of the Amphotericin B-resistant Candida duobushaemulonii strain, B09383.</title>
        <authorList>
            <person name="Chow N.A."/>
            <person name="Gade L."/>
            <person name="Batra D."/>
            <person name="Rowe L.A."/>
            <person name="Loparev V.N."/>
            <person name="Litvintseva A.P."/>
        </authorList>
    </citation>
    <scope>NUCLEOTIDE SEQUENCE [LARGE SCALE GENOMIC DNA]</scope>
    <source>
        <strain evidence="2 3">B09383</strain>
    </source>
</reference>
<comment type="caution">
    <text evidence="2">The sequence shown here is derived from an EMBL/GenBank/DDBJ whole genome shotgun (WGS) entry which is preliminary data.</text>
</comment>
<protein>
    <submittedName>
        <fullName evidence="2">Uncharacterized protein</fullName>
    </submittedName>
</protein>
<dbReference type="RefSeq" id="XP_025336028.1">
    <property type="nucleotide sequence ID" value="XM_025481410.1"/>
</dbReference>
<dbReference type="VEuPathDB" id="FungiDB:CXQ87_002920"/>
<gene>
    <name evidence="2" type="ORF">CXQ87_002920</name>
</gene>
<dbReference type="AlphaFoldDB" id="A0A2V1AAW0"/>
<dbReference type="GeneID" id="37002920"/>
<evidence type="ECO:0000313" key="2">
    <source>
        <dbReference type="EMBL" id="PVH15088.1"/>
    </source>
</evidence>
<dbReference type="EMBL" id="PKFP01000003">
    <property type="protein sequence ID" value="PVH15088.1"/>
    <property type="molecule type" value="Genomic_DNA"/>
</dbReference>
<name>A0A2V1AAW0_9ASCO</name>
<evidence type="ECO:0000313" key="3">
    <source>
        <dbReference type="Proteomes" id="UP000244406"/>
    </source>
</evidence>
<keyword evidence="3" id="KW-1185">Reference proteome</keyword>
<organism evidence="2 3">
    <name type="scientific">Candidozyma duobushaemuli</name>
    <dbReference type="NCBI Taxonomy" id="1231522"/>
    <lineage>
        <taxon>Eukaryota</taxon>
        <taxon>Fungi</taxon>
        <taxon>Dikarya</taxon>
        <taxon>Ascomycota</taxon>
        <taxon>Saccharomycotina</taxon>
        <taxon>Pichiomycetes</taxon>
        <taxon>Metschnikowiaceae</taxon>
        <taxon>Candidozyma</taxon>
    </lineage>
</organism>
<accession>A0A2V1AAW0</accession>